<feature type="domain" description="N-acetyltransferase" evidence="1">
    <location>
        <begin position="7"/>
        <end position="146"/>
    </location>
</feature>
<gene>
    <name evidence="2" type="ORF">RCZ15_16310</name>
    <name evidence="3" type="ORF">RCZ16_17120</name>
</gene>
<organism evidence="2 4">
    <name type="scientific">Capnocytophaga catalasegens</name>
    <dbReference type="NCBI Taxonomy" id="1004260"/>
    <lineage>
        <taxon>Bacteria</taxon>
        <taxon>Pseudomonadati</taxon>
        <taxon>Bacteroidota</taxon>
        <taxon>Flavobacteriia</taxon>
        <taxon>Flavobacteriales</taxon>
        <taxon>Flavobacteriaceae</taxon>
        <taxon>Capnocytophaga</taxon>
    </lineage>
</organism>
<evidence type="ECO:0000313" key="3">
    <source>
        <dbReference type="EMBL" id="GJM53395.1"/>
    </source>
</evidence>
<dbReference type="InterPro" id="IPR000182">
    <property type="entry name" value="GNAT_dom"/>
</dbReference>
<dbReference type="Pfam" id="PF13673">
    <property type="entry name" value="Acetyltransf_10"/>
    <property type="match status" value="1"/>
</dbReference>
<evidence type="ECO:0000259" key="1">
    <source>
        <dbReference type="PROSITE" id="PS51186"/>
    </source>
</evidence>
<dbReference type="EMBL" id="BQKA01000031">
    <property type="protein sequence ID" value="GJM50658.1"/>
    <property type="molecule type" value="Genomic_DNA"/>
</dbReference>
<dbReference type="RefSeq" id="WP_264845421.1">
    <property type="nucleotide sequence ID" value="NZ_BPMA01000011.1"/>
</dbReference>
<dbReference type="PROSITE" id="PS51186">
    <property type="entry name" value="GNAT"/>
    <property type="match status" value="1"/>
</dbReference>
<comment type="caution">
    <text evidence="2">The sequence shown here is derived from an EMBL/GenBank/DDBJ whole genome shotgun (WGS) entry which is preliminary data.</text>
</comment>
<dbReference type="InterPro" id="IPR016181">
    <property type="entry name" value="Acyl_CoA_acyltransferase"/>
</dbReference>
<accession>A0AAV5AZN2</accession>
<dbReference type="Gene3D" id="3.40.630.30">
    <property type="match status" value="1"/>
</dbReference>
<protein>
    <submittedName>
        <fullName evidence="2">Acetyltransferase</fullName>
    </submittedName>
</protein>
<dbReference type="EMBL" id="BQKB01000038">
    <property type="protein sequence ID" value="GJM53395.1"/>
    <property type="molecule type" value="Genomic_DNA"/>
</dbReference>
<dbReference type="Proteomes" id="UP001207736">
    <property type="component" value="Unassembled WGS sequence"/>
</dbReference>
<sequence>MMNWNCKKFEELTHNEIFEIFKARCEVFVVEQNCHYQDVDNEDLNAFHLFAMVDEKLTAYCQIYSSDDKIKIGRVLITKPFRGKNYGRALMLKALDFIKQNWKNATIQIQAQVYLKNFYQSLGFKPISEEYLDAGIPHIDMILKLDSEGNKSINLTL</sequence>
<evidence type="ECO:0000313" key="4">
    <source>
        <dbReference type="Proteomes" id="UP001207736"/>
    </source>
</evidence>
<proteinExistence type="predicted"/>
<dbReference type="CDD" id="cd04301">
    <property type="entry name" value="NAT_SF"/>
    <property type="match status" value="1"/>
</dbReference>
<evidence type="ECO:0000313" key="2">
    <source>
        <dbReference type="EMBL" id="GJM50658.1"/>
    </source>
</evidence>
<reference evidence="2 5" key="1">
    <citation type="submission" date="2021-11" db="EMBL/GenBank/DDBJ databases">
        <title>Draft genome sequence of Capnocytophaga sp. strain KC07075 isolated from cat oral cavity.</title>
        <authorList>
            <person name="Suzuki M."/>
            <person name="Imaoka K."/>
            <person name="Kimura M."/>
            <person name="Morikawa S."/>
            <person name="Maeda K."/>
        </authorList>
    </citation>
    <scope>NUCLEOTIDE SEQUENCE</scope>
    <source>
        <strain evidence="2">KC07075</strain>
        <strain evidence="3 5">KC07079</strain>
    </source>
</reference>
<dbReference type="AlphaFoldDB" id="A0AAV5AZN2"/>
<name>A0AAV5AZN2_9FLAO</name>
<dbReference type="SUPFAM" id="SSF55729">
    <property type="entry name" value="Acyl-CoA N-acyltransferases (Nat)"/>
    <property type="match status" value="1"/>
</dbReference>
<dbReference type="GO" id="GO:0016747">
    <property type="term" value="F:acyltransferase activity, transferring groups other than amino-acyl groups"/>
    <property type="evidence" value="ECO:0007669"/>
    <property type="project" value="InterPro"/>
</dbReference>
<dbReference type="Proteomes" id="UP001208692">
    <property type="component" value="Unassembled WGS sequence"/>
</dbReference>
<evidence type="ECO:0000313" key="5">
    <source>
        <dbReference type="Proteomes" id="UP001208692"/>
    </source>
</evidence>
<keyword evidence="5" id="KW-1185">Reference proteome</keyword>